<accession>A0A4U1CJZ4</accession>
<dbReference type="Gene3D" id="1.10.1740.10">
    <property type="match status" value="1"/>
</dbReference>
<dbReference type="RefSeq" id="WP_136835594.1">
    <property type="nucleotide sequence ID" value="NZ_SWBQ01000002.1"/>
</dbReference>
<dbReference type="OrthoDB" id="1524077at2"/>
<organism evidence="1 2">
    <name type="scientific">Pedobacter frigoris</name>
    <dbReference type="NCBI Taxonomy" id="2571272"/>
    <lineage>
        <taxon>Bacteria</taxon>
        <taxon>Pseudomonadati</taxon>
        <taxon>Bacteroidota</taxon>
        <taxon>Sphingobacteriia</taxon>
        <taxon>Sphingobacteriales</taxon>
        <taxon>Sphingobacteriaceae</taxon>
        <taxon>Pedobacter</taxon>
    </lineage>
</organism>
<dbReference type="AlphaFoldDB" id="A0A4U1CJZ4"/>
<reference evidence="1 2" key="1">
    <citation type="submission" date="2019-04" db="EMBL/GenBank/DDBJ databases">
        <title>Pedobacter sp. RP-3-15 sp. nov., isolated from Arctic soil.</title>
        <authorList>
            <person name="Dahal R.H."/>
            <person name="Kim D.-U."/>
        </authorList>
    </citation>
    <scope>NUCLEOTIDE SEQUENCE [LARGE SCALE GENOMIC DNA]</scope>
    <source>
        <strain evidence="1 2">RP-3-15</strain>
    </source>
</reference>
<protein>
    <recommendedName>
        <fullName evidence="3">RNA polymerase sigma-70 region 2 domain-containing protein</fullName>
    </recommendedName>
</protein>
<dbReference type="GO" id="GO:0006352">
    <property type="term" value="P:DNA-templated transcription initiation"/>
    <property type="evidence" value="ECO:0007669"/>
    <property type="project" value="InterPro"/>
</dbReference>
<dbReference type="SUPFAM" id="SSF88946">
    <property type="entry name" value="Sigma2 domain of RNA polymerase sigma factors"/>
    <property type="match status" value="1"/>
</dbReference>
<evidence type="ECO:0000313" key="2">
    <source>
        <dbReference type="Proteomes" id="UP000307244"/>
    </source>
</evidence>
<dbReference type="Proteomes" id="UP000307244">
    <property type="component" value="Unassembled WGS sequence"/>
</dbReference>
<dbReference type="InterPro" id="IPR013325">
    <property type="entry name" value="RNA_pol_sigma_r2"/>
</dbReference>
<keyword evidence="2" id="KW-1185">Reference proteome</keyword>
<evidence type="ECO:0008006" key="3">
    <source>
        <dbReference type="Google" id="ProtNLM"/>
    </source>
</evidence>
<evidence type="ECO:0000313" key="1">
    <source>
        <dbReference type="EMBL" id="TKC07340.1"/>
    </source>
</evidence>
<proteinExistence type="predicted"/>
<gene>
    <name evidence="1" type="ORF">FA047_08780</name>
</gene>
<dbReference type="EMBL" id="SWBQ01000002">
    <property type="protein sequence ID" value="TKC07340.1"/>
    <property type="molecule type" value="Genomic_DNA"/>
</dbReference>
<sequence>MAAYSAYTDQELLSMLRYEDRRAFDELYERHRQVVYNQTFKKLHDPDLSKDITQDVFIYCGITVGPII</sequence>
<dbReference type="GO" id="GO:0003700">
    <property type="term" value="F:DNA-binding transcription factor activity"/>
    <property type="evidence" value="ECO:0007669"/>
    <property type="project" value="InterPro"/>
</dbReference>
<comment type="caution">
    <text evidence="1">The sequence shown here is derived from an EMBL/GenBank/DDBJ whole genome shotgun (WGS) entry which is preliminary data.</text>
</comment>
<name>A0A4U1CJZ4_9SPHI</name>